<dbReference type="Gene3D" id="1.10.287.130">
    <property type="match status" value="1"/>
</dbReference>
<dbReference type="SMART" id="SM00387">
    <property type="entry name" value="HATPase_c"/>
    <property type="match status" value="1"/>
</dbReference>
<keyword evidence="4" id="KW-0597">Phosphoprotein</keyword>
<comment type="subcellular location">
    <subcellularLocation>
        <location evidence="2">Cell membrane</location>
    </subcellularLocation>
</comment>
<dbReference type="EMBL" id="VFOL01000001">
    <property type="protein sequence ID" value="TQL35130.1"/>
    <property type="molecule type" value="Genomic_DNA"/>
</dbReference>
<dbReference type="Pfam" id="PF02518">
    <property type="entry name" value="HATPase_c"/>
    <property type="match status" value="1"/>
</dbReference>
<dbReference type="InterPro" id="IPR003661">
    <property type="entry name" value="HisK_dim/P_dom"/>
</dbReference>
<dbReference type="GeneID" id="93769522"/>
<dbReference type="EC" id="2.7.13.3" evidence="3"/>
<dbReference type="GO" id="GO:0000155">
    <property type="term" value="F:phosphorelay sensor kinase activity"/>
    <property type="evidence" value="ECO:0007669"/>
    <property type="project" value="InterPro"/>
</dbReference>
<evidence type="ECO:0000313" key="13">
    <source>
        <dbReference type="Proteomes" id="UP000677457"/>
    </source>
</evidence>
<dbReference type="InterPro" id="IPR005467">
    <property type="entry name" value="His_kinase_dom"/>
</dbReference>
<evidence type="ECO:0000256" key="5">
    <source>
        <dbReference type="ARBA" id="ARBA00022679"/>
    </source>
</evidence>
<proteinExistence type="predicted"/>
<dbReference type="InterPro" id="IPR004358">
    <property type="entry name" value="Sig_transdc_His_kin-like_C"/>
</dbReference>
<evidence type="ECO:0000256" key="7">
    <source>
        <dbReference type="ARBA" id="ARBA00023012"/>
    </source>
</evidence>
<dbReference type="EMBL" id="BOQM01000007">
    <property type="protein sequence ID" value="GIM83257.1"/>
    <property type="molecule type" value="Genomic_DNA"/>
</dbReference>
<evidence type="ECO:0000313" key="12">
    <source>
        <dbReference type="Proteomes" id="UP000315983"/>
    </source>
</evidence>
<dbReference type="PANTHER" id="PTHR43711">
    <property type="entry name" value="TWO-COMPONENT HISTIDINE KINASE"/>
    <property type="match status" value="1"/>
</dbReference>
<keyword evidence="6" id="KW-0418">Kinase</keyword>
<gene>
    <name evidence="11" type="ORF">FB564_0153</name>
    <name evidence="10" type="ORF">Sar04_11320</name>
</gene>
<accession>A0A542XH34</accession>
<feature type="transmembrane region" description="Helical" evidence="8">
    <location>
        <begin position="69"/>
        <end position="88"/>
    </location>
</feature>
<keyword evidence="7" id="KW-0902">Two-component regulatory system</keyword>
<evidence type="ECO:0000256" key="8">
    <source>
        <dbReference type="SAM" id="Phobius"/>
    </source>
</evidence>
<dbReference type="GO" id="GO:0005886">
    <property type="term" value="C:plasma membrane"/>
    <property type="evidence" value="ECO:0007669"/>
    <property type="project" value="UniProtKB-SubCell"/>
</dbReference>
<dbReference type="InterPro" id="IPR003594">
    <property type="entry name" value="HATPase_dom"/>
</dbReference>
<dbReference type="InterPro" id="IPR050736">
    <property type="entry name" value="Sensor_HK_Regulatory"/>
</dbReference>
<name>A0A542XH34_SALAC</name>
<evidence type="ECO:0000256" key="4">
    <source>
        <dbReference type="ARBA" id="ARBA00022553"/>
    </source>
</evidence>
<comment type="caution">
    <text evidence="11">The sequence shown here is derived from an EMBL/GenBank/DDBJ whole genome shotgun (WGS) entry which is preliminary data.</text>
</comment>
<evidence type="ECO:0000256" key="6">
    <source>
        <dbReference type="ARBA" id="ARBA00022777"/>
    </source>
</evidence>
<feature type="domain" description="Histidine kinase" evidence="9">
    <location>
        <begin position="119"/>
        <end position="341"/>
    </location>
</feature>
<dbReference type="Pfam" id="PF00512">
    <property type="entry name" value="HisKA"/>
    <property type="match status" value="1"/>
</dbReference>
<reference evidence="10 13" key="2">
    <citation type="submission" date="2021-03" db="EMBL/GenBank/DDBJ databases">
        <title>Whole genome shotgun sequence of Salinispora arenicola NBRC 105043.</title>
        <authorList>
            <person name="Komaki H."/>
            <person name="Tamura T."/>
        </authorList>
    </citation>
    <scope>NUCLEOTIDE SEQUENCE [LARGE SCALE GENOMIC DNA]</scope>
    <source>
        <strain evidence="10 13">NBRC 105043</strain>
    </source>
</reference>
<dbReference type="SUPFAM" id="SSF55874">
    <property type="entry name" value="ATPase domain of HSP90 chaperone/DNA topoisomerase II/histidine kinase"/>
    <property type="match status" value="1"/>
</dbReference>
<comment type="catalytic activity">
    <reaction evidence="1">
        <text>ATP + protein L-histidine = ADP + protein N-phospho-L-histidine.</text>
        <dbReference type="EC" id="2.7.13.3"/>
    </reaction>
</comment>
<dbReference type="FunFam" id="1.10.287.130:FF:000001">
    <property type="entry name" value="Two-component sensor histidine kinase"/>
    <property type="match status" value="1"/>
</dbReference>
<dbReference type="PANTHER" id="PTHR43711:SF1">
    <property type="entry name" value="HISTIDINE KINASE 1"/>
    <property type="match status" value="1"/>
</dbReference>
<evidence type="ECO:0000313" key="10">
    <source>
        <dbReference type="EMBL" id="GIM83257.1"/>
    </source>
</evidence>
<evidence type="ECO:0000259" key="9">
    <source>
        <dbReference type="PROSITE" id="PS50109"/>
    </source>
</evidence>
<evidence type="ECO:0000256" key="3">
    <source>
        <dbReference type="ARBA" id="ARBA00012438"/>
    </source>
</evidence>
<protein>
    <recommendedName>
        <fullName evidence="3">histidine kinase</fullName>
        <ecNumber evidence="3">2.7.13.3</ecNumber>
    </recommendedName>
</protein>
<feature type="transmembrane region" description="Helical" evidence="8">
    <location>
        <begin position="35"/>
        <end position="57"/>
    </location>
</feature>
<keyword evidence="8" id="KW-0472">Membrane</keyword>
<dbReference type="InterPro" id="IPR036097">
    <property type="entry name" value="HisK_dim/P_sf"/>
</dbReference>
<dbReference type="Proteomes" id="UP000315983">
    <property type="component" value="Unassembled WGS sequence"/>
</dbReference>
<evidence type="ECO:0000256" key="2">
    <source>
        <dbReference type="ARBA" id="ARBA00004236"/>
    </source>
</evidence>
<dbReference type="CDD" id="cd00082">
    <property type="entry name" value="HisKA"/>
    <property type="match status" value="1"/>
</dbReference>
<dbReference type="Proteomes" id="UP000677457">
    <property type="component" value="Unassembled WGS sequence"/>
</dbReference>
<keyword evidence="5" id="KW-0808">Transferase</keyword>
<keyword evidence="8" id="KW-0812">Transmembrane</keyword>
<dbReference type="RefSeq" id="WP_018584843.1">
    <property type="nucleotide sequence ID" value="NZ_BOQM01000007.1"/>
</dbReference>
<dbReference type="CDD" id="cd00075">
    <property type="entry name" value="HATPase"/>
    <property type="match status" value="1"/>
</dbReference>
<reference evidence="11 12" key="1">
    <citation type="submission" date="2019-06" db="EMBL/GenBank/DDBJ databases">
        <title>Sequencing the genomes of 1000 actinobacteria strains.</title>
        <authorList>
            <person name="Klenk H.-P."/>
        </authorList>
    </citation>
    <scope>NUCLEOTIDE SEQUENCE [LARGE SCALE GENOMIC DNA]</scope>
    <source>
        <strain evidence="11 12">DSM 44819</strain>
    </source>
</reference>
<dbReference type="SUPFAM" id="SSF47384">
    <property type="entry name" value="Homodimeric domain of signal transducing histidine kinase"/>
    <property type="match status" value="1"/>
</dbReference>
<dbReference type="InterPro" id="IPR036890">
    <property type="entry name" value="HATPase_C_sf"/>
</dbReference>
<dbReference type="SMART" id="SM00388">
    <property type="entry name" value="HisKA"/>
    <property type="match status" value="1"/>
</dbReference>
<keyword evidence="13" id="KW-1185">Reference proteome</keyword>
<organism evidence="11 12">
    <name type="scientific">Salinispora arenicola</name>
    <dbReference type="NCBI Taxonomy" id="168697"/>
    <lineage>
        <taxon>Bacteria</taxon>
        <taxon>Bacillati</taxon>
        <taxon>Actinomycetota</taxon>
        <taxon>Actinomycetes</taxon>
        <taxon>Micromonosporales</taxon>
        <taxon>Micromonosporaceae</taxon>
        <taxon>Salinispora</taxon>
    </lineage>
</organism>
<evidence type="ECO:0000256" key="1">
    <source>
        <dbReference type="ARBA" id="ARBA00000085"/>
    </source>
</evidence>
<evidence type="ECO:0000313" key="11">
    <source>
        <dbReference type="EMBL" id="TQL35130.1"/>
    </source>
</evidence>
<dbReference type="PRINTS" id="PR00344">
    <property type="entry name" value="BCTRLSENSOR"/>
</dbReference>
<sequence>MRELALIFAFALGPALCVGAAGALALRLLRGRSVTVHIVALLTVAVTAVVAAVAVVADAMFLSAHDRNVVLITVAAAAVVSLSVGWLFGRRLAAAAVWADQARQRERRIEQGRRDLVAWVSHDLRTPLAGLRAMAEALEDRVVDDPATVGEYHRRIRVETDRMTRLVDDLFELSRINAGALRLHLSAVPLGDVVSDAVASTTPLATARRVRLLAPDSGWPTVLASEPELARVVGNLLLNAVRYTPSEGTVRVEAGAETDWAWLAVADTCGGIPEEDLPRVFDVAFRGERARTPHPGNGDLASSGGLGLAIVRGLVEAHGGRVHVRNTTGGCRFEIRLPLPGTIEAHRLSYLFS</sequence>
<keyword evidence="8" id="KW-1133">Transmembrane helix</keyword>
<dbReference type="Gene3D" id="3.30.565.10">
    <property type="entry name" value="Histidine kinase-like ATPase, C-terminal domain"/>
    <property type="match status" value="1"/>
</dbReference>
<dbReference type="PROSITE" id="PS50109">
    <property type="entry name" value="HIS_KIN"/>
    <property type="match status" value="1"/>
</dbReference>
<dbReference type="AlphaFoldDB" id="A0A542XH34"/>